<dbReference type="EMBL" id="JASBWU010000023">
    <property type="protein sequence ID" value="KAJ9113003.1"/>
    <property type="molecule type" value="Genomic_DNA"/>
</dbReference>
<gene>
    <name evidence="1" type="ORF">QFC22_006099</name>
</gene>
<accession>A0ACC2WMR1</accession>
<organism evidence="1 2">
    <name type="scientific">Naganishia vaughanmartiniae</name>
    <dbReference type="NCBI Taxonomy" id="1424756"/>
    <lineage>
        <taxon>Eukaryota</taxon>
        <taxon>Fungi</taxon>
        <taxon>Dikarya</taxon>
        <taxon>Basidiomycota</taxon>
        <taxon>Agaricomycotina</taxon>
        <taxon>Tremellomycetes</taxon>
        <taxon>Filobasidiales</taxon>
        <taxon>Filobasidiaceae</taxon>
        <taxon>Naganishia</taxon>
    </lineage>
</organism>
<proteinExistence type="predicted"/>
<dbReference type="Proteomes" id="UP001243375">
    <property type="component" value="Unassembled WGS sequence"/>
</dbReference>
<sequence>MAIILGFEVPMVADDAWNPDIPDRQMWDETSQWFEAVSQSDETVGTESFMNAVNSEKDDAAVLVCRTRRAINKLYHQRRGRRPNTSGSAGSAKSPLKKRRAAQVVDATSRKRGKGAESPRTAEQHTEFSDLTSGQHGFEDSPDLTVPTSVSSTLQVPTMNSHATEGSSPTGPLLSVIGQEEHFQRRPVVKLARLWFARNKKNWEEVEDTYSFPRVEVILAGMIKLQLKSEMEAKYNPRYDHAFFRLSQYFDAVFKLEDEPIAASEETRPGAPLPNRISRLLRDYESDRQWKIDAAEHINWTLEAKSILDPAGITEESRRDERTLTGFLASVAQSLSEGTTPSASNVFSI</sequence>
<evidence type="ECO:0000313" key="2">
    <source>
        <dbReference type="Proteomes" id="UP001243375"/>
    </source>
</evidence>
<keyword evidence="2" id="KW-1185">Reference proteome</keyword>
<reference evidence="1" key="1">
    <citation type="submission" date="2023-04" db="EMBL/GenBank/DDBJ databases">
        <title>Draft Genome sequencing of Naganishia species isolated from polar environments using Oxford Nanopore Technology.</title>
        <authorList>
            <person name="Leo P."/>
            <person name="Venkateswaran K."/>
        </authorList>
    </citation>
    <scope>NUCLEOTIDE SEQUENCE</scope>
    <source>
        <strain evidence="1">MNA-CCFEE 5425</strain>
    </source>
</reference>
<evidence type="ECO:0000313" key="1">
    <source>
        <dbReference type="EMBL" id="KAJ9113003.1"/>
    </source>
</evidence>
<name>A0ACC2WMR1_9TREE</name>
<protein>
    <submittedName>
        <fullName evidence="1">Uncharacterized protein</fullName>
    </submittedName>
</protein>
<comment type="caution">
    <text evidence="1">The sequence shown here is derived from an EMBL/GenBank/DDBJ whole genome shotgun (WGS) entry which is preliminary data.</text>
</comment>